<evidence type="ECO:0000313" key="2">
    <source>
        <dbReference type="Proteomes" id="UP000278807"/>
    </source>
</evidence>
<accession>A0A0R3TLC9</accession>
<proteinExistence type="predicted"/>
<sequence>MRNCTSTRIYLYNNSSHPPSKKADMCSFSKKMFTFLTQKLQPFSHHLEGFGLLQFPKIDGSRSLSERRQVFTAISDHLAPAEVSPTFS</sequence>
<dbReference type="WBParaSite" id="HNAJ_0000804101-mRNA-1">
    <property type="protein sequence ID" value="HNAJ_0000804101-mRNA-1"/>
    <property type="gene ID" value="HNAJ_0000804101"/>
</dbReference>
<protein>
    <submittedName>
        <fullName evidence="3">PX domain-containing protein</fullName>
    </submittedName>
</protein>
<reference evidence="3" key="1">
    <citation type="submission" date="2017-02" db="UniProtKB">
        <authorList>
            <consortium name="WormBaseParasite"/>
        </authorList>
    </citation>
    <scope>IDENTIFICATION</scope>
</reference>
<name>A0A0R3TLC9_RODNA</name>
<dbReference type="Proteomes" id="UP000278807">
    <property type="component" value="Unassembled WGS sequence"/>
</dbReference>
<evidence type="ECO:0000313" key="3">
    <source>
        <dbReference type="WBParaSite" id="HNAJ_0000804101-mRNA-1"/>
    </source>
</evidence>
<reference evidence="1 2" key="2">
    <citation type="submission" date="2018-11" db="EMBL/GenBank/DDBJ databases">
        <authorList>
            <consortium name="Pathogen Informatics"/>
        </authorList>
    </citation>
    <scope>NUCLEOTIDE SEQUENCE [LARGE SCALE GENOMIC DNA]</scope>
</reference>
<evidence type="ECO:0000313" key="1">
    <source>
        <dbReference type="EMBL" id="VDO03897.1"/>
    </source>
</evidence>
<dbReference type="EMBL" id="UZAE01012179">
    <property type="protein sequence ID" value="VDO03897.1"/>
    <property type="molecule type" value="Genomic_DNA"/>
</dbReference>
<gene>
    <name evidence="1" type="ORF">HNAJ_LOCUS8037</name>
</gene>
<organism evidence="3">
    <name type="scientific">Rodentolepis nana</name>
    <name type="common">Dwarf tapeworm</name>
    <name type="synonym">Hymenolepis nana</name>
    <dbReference type="NCBI Taxonomy" id="102285"/>
    <lineage>
        <taxon>Eukaryota</taxon>
        <taxon>Metazoa</taxon>
        <taxon>Spiralia</taxon>
        <taxon>Lophotrochozoa</taxon>
        <taxon>Platyhelminthes</taxon>
        <taxon>Cestoda</taxon>
        <taxon>Eucestoda</taxon>
        <taxon>Cyclophyllidea</taxon>
        <taxon>Hymenolepididae</taxon>
        <taxon>Rodentolepis</taxon>
    </lineage>
</organism>
<keyword evidence="2" id="KW-1185">Reference proteome</keyword>
<dbReference type="AlphaFoldDB" id="A0A0R3TLC9"/>